<dbReference type="Gene3D" id="3.40.640.10">
    <property type="entry name" value="Type I PLP-dependent aspartate aminotransferase-like (Major domain)"/>
    <property type="match status" value="1"/>
</dbReference>
<accession>U5T3Y4</accession>
<dbReference type="GO" id="GO:0008483">
    <property type="term" value="F:transaminase activity"/>
    <property type="evidence" value="ECO:0007669"/>
    <property type="project" value="TreeGrafter"/>
</dbReference>
<dbReference type="Proteomes" id="UP000017640">
    <property type="component" value="Chromosome"/>
</dbReference>
<dbReference type="HOGENOM" id="CLU_033332_7_2_6"/>
<name>U5T3Y4_9GAMM</name>
<dbReference type="PATRIC" id="fig|1335757.3.peg.1004"/>
<dbReference type="OrthoDB" id="9804264at2"/>
<feature type="active site" description="Proton acceptor" evidence="3">
    <location>
        <position position="193"/>
    </location>
</feature>
<dbReference type="InterPro" id="IPR015422">
    <property type="entry name" value="PyrdxlP-dep_Trfase_small"/>
</dbReference>
<feature type="modified residue" description="N6-(pyridoxal phosphate)lysine" evidence="4">
    <location>
        <position position="193"/>
    </location>
</feature>
<protein>
    <recommendedName>
        <fullName evidence="8">Aminotransferase</fullName>
    </recommendedName>
</protein>
<dbReference type="AlphaFoldDB" id="U5T3Y4"/>
<dbReference type="SUPFAM" id="SSF53383">
    <property type="entry name" value="PLP-dependent transferases"/>
    <property type="match status" value="1"/>
</dbReference>
<dbReference type="EMBL" id="CP005990">
    <property type="protein sequence ID" value="AGY92006.1"/>
    <property type="molecule type" value="Genomic_DNA"/>
</dbReference>
<evidence type="ECO:0000256" key="3">
    <source>
        <dbReference type="PIRSR" id="PIRSR000390-1"/>
    </source>
</evidence>
<evidence type="ECO:0000256" key="2">
    <source>
        <dbReference type="ARBA" id="ARBA00037999"/>
    </source>
</evidence>
<dbReference type="PIRSF" id="PIRSF000390">
    <property type="entry name" value="PLP_StrS"/>
    <property type="match status" value="1"/>
</dbReference>
<evidence type="ECO:0008006" key="8">
    <source>
        <dbReference type="Google" id="ProtNLM"/>
    </source>
</evidence>
<dbReference type="KEGG" id="spiu:SPICUR_05150"/>
<comment type="similarity">
    <text evidence="2 5">Belongs to the DegT/DnrJ/EryC1 family.</text>
</comment>
<dbReference type="RefSeq" id="WP_023366735.1">
    <property type="nucleotide sequence ID" value="NC_022664.1"/>
</dbReference>
<dbReference type="eggNOG" id="COG0399">
    <property type="taxonomic scope" value="Bacteria"/>
</dbReference>
<organism evidence="6 7">
    <name type="scientific">Spiribacter curvatus</name>
    <dbReference type="NCBI Taxonomy" id="1335757"/>
    <lineage>
        <taxon>Bacteria</taxon>
        <taxon>Pseudomonadati</taxon>
        <taxon>Pseudomonadota</taxon>
        <taxon>Gammaproteobacteria</taxon>
        <taxon>Chromatiales</taxon>
        <taxon>Ectothiorhodospiraceae</taxon>
        <taxon>Spiribacter</taxon>
    </lineage>
</organism>
<reference evidence="6 7" key="1">
    <citation type="journal article" date="2013" name="BMC Genomics">
        <title>Genomes of "Spiribacter", a streamlined, successful halophilic bacterium.</title>
        <authorList>
            <person name="Lopez-Perez M."/>
            <person name="Ghai R."/>
            <person name="Leon M.J."/>
            <person name="Rodriguez-Olmos A."/>
            <person name="Copa-Patino J.L."/>
            <person name="Soliveri J."/>
            <person name="Sanchez-Porro C."/>
            <person name="Ventosa A."/>
            <person name="Rodriguez-Valera F."/>
        </authorList>
    </citation>
    <scope>NUCLEOTIDE SEQUENCE [LARGE SCALE GENOMIC DNA]</scope>
    <source>
        <strain evidence="6 7">UAH-SP71</strain>
    </source>
</reference>
<evidence type="ECO:0000256" key="5">
    <source>
        <dbReference type="RuleBase" id="RU004508"/>
    </source>
</evidence>
<evidence type="ECO:0000256" key="1">
    <source>
        <dbReference type="ARBA" id="ARBA00022898"/>
    </source>
</evidence>
<dbReference type="GO" id="GO:0030170">
    <property type="term" value="F:pyridoxal phosphate binding"/>
    <property type="evidence" value="ECO:0007669"/>
    <property type="project" value="TreeGrafter"/>
</dbReference>
<dbReference type="Pfam" id="PF01041">
    <property type="entry name" value="DegT_DnrJ_EryC1"/>
    <property type="match status" value="1"/>
</dbReference>
<gene>
    <name evidence="6" type="ORF">SPICUR_05150</name>
</gene>
<sequence>MPALPRFTGDLTRQEPLPQEAIDAVNAVLESGRLHRYEPVPGEESEASALEREYADWQGRPYCLALASGGQALQIALRAAGVRPGDPVLANAFTLAPVPGAIAAVGAEARLVEINEDLVIDLDDLARKADQAKVLMLSHMRGHQCDMDALMQLADEAGLTVIEDCAHTMGATWRGIRSGNFGRAGCFSTQSYKHLNSGEGGLLTSADPEFMARAILLSGAYMLYERHGARPPLAVFNDVRLSTPNMSARMDNVRAAMLRPQLPRLESNIRRWNRIHDRIATGIAQSARIHLPRRAPQEGYVGSSLRFAVPGMTAAQGEALVSDAAERGVALKWFGASEPVGYTSNYDSWAYLPPQLLPQTRNVLDGLIDLRLPLTLDDDDCDLIAAHIRAAVERLPFAGALS</sequence>
<dbReference type="InterPro" id="IPR015424">
    <property type="entry name" value="PyrdxlP-dep_Trfase"/>
</dbReference>
<dbReference type="InterPro" id="IPR015421">
    <property type="entry name" value="PyrdxlP-dep_Trfase_major"/>
</dbReference>
<evidence type="ECO:0000313" key="7">
    <source>
        <dbReference type="Proteomes" id="UP000017640"/>
    </source>
</evidence>
<evidence type="ECO:0000256" key="4">
    <source>
        <dbReference type="PIRSR" id="PIRSR000390-2"/>
    </source>
</evidence>
<keyword evidence="7" id="KW-1185">Reference proteome</keyword>
<dbReference type="STRING" id="1335757.SPICUR_05150"/>
<dbReference type="GO" id="GO:0000271">
    <property type="term" value="P:polysaccharide biosynthetic process"/>
    <property type="evidence" value="ECO:0007669"/>
    <property type="project" value="TreeGrafter"/>
</dbReference>
<dbReference type="PANTHER" id="PTHR30244">
    <property type="entry name" value="TRANSAMINASE"/>
    <property type="match status" value="1"/>
</dbReference>
<evidence type="ECO:0000313" key="6">
    <source>
        <dbReference type="EMBL" id="AGY92006.1"/>
    </source>
</evidence>
<proteinExistence type="inferred from homology"/>
<dbReference type="Gene3D" id="3.90.1150.10">
    <property type="entry name" value="Aspartate Aminotransferase, domain 1"/>
    <property type="match status" value="1"/>
</dbReference>
<dbReference type="InterPro" id="IPR000653">
    <property type="entry name" value="DegT/StrS_aminotransferase"/>
</dbReference>
<dbReference type="PANTHER" id="PTHR30244:SF34">
    <property type="entry name" value="DTDP-4-AMINO-4,6-DIDEOXYGALACTOSE TRANSAMINASE"/>
    <property type="match status" value="1"/>
</dbReference>
<keyword evidence="1 4" id="KW-0663">Pyridoxal phosphate</keyword>